<reference evidence="2 3" key="1">
    <citation type="submission" date="2016-11" db="EMBL/GenBank/DDBJ databases">
        <title>Study of marine rhodopsin-containing bacteria.</title>
        <authorList>
            <person name="Yoshizawa S."/>
            <person name="Kumagai Y."/>
            <person name="Kogure K."/>
        </authorList>
    </citation>
    <scope>NUCLEOTIDE SEQUENCE [LARGE SCALE GENOMIC DNA]</scope>
    <source>
        <strain evidence="2 3">SAORIC-28</strain>
    </source>
</reference>
<evidence type="ECO:0000313" key="2">
    <source>
        <dbReference type="EMBL" id="PAP76797.1"/>
    </source>
</evidence>
<organism evidence="2 3">
    <name type="scientific">Rubrivirga marina</name>
    <dbReference type="NCBI Taxonomy" id="1196024"/>
    <lineage>
        <taxon>Bacteria</taxon>
        <taxon>Pseudomonadati</taxon>
        <taxon>Rhodothermota</taxon>
        <taxon>Rhodothermia</taxon>
        <taxon>Rhodothermales</taxon>
        <taxon>Rubricoccaceae</taxon>
        <taxon>Rubrivirga</taxon>
    </lineage>
</organism>
<gene>
    <name evidence="2" type="ORF">BSZ37_10305</name>
</gene>
<accession>A0A271J0F8</accession>
<name>A0A271J0F8_9BACT</name>
<dbReference type="AlphaFoldDB" id="A0A271J0F8"/>
<evidence type="ECO:0000313" key="3">
    <source>
        <dbReference type="Proteomes" id="UP000216339"/>
    </source>
</evidence>
<comment type="caution">
    <text evidence="2">The sequence shown here is derived from an EMBL/GenBank/DDBJ whole genome shotgun (WGS) entry which is preliminary data.</text>
</comment>
<feature type="region of interest" description="Disordered" evidence="1">
    <location>
        <begin position="15"/>
        <end position="37"/>
    </location>
</feature>
<dbReference type="Proteomes" id="UP000216339">
    <property type="component" value="Unassembled WGS sequence"/>
</dbReference>
<sequence length="190" mass="20758">MMFAVFVSCASPDDQVPAPKAPMSEPSETETSAAEVGHSAFAEPERLCLALEDEGLPPALSPTWKRFEGDTKYSCVADDLEVTPGGYNYVGDVPNVIEYYAESDTADRVDLFSLTASIFNEQQAGPVVSRFQELTQTLFERLNLPMPDGLSAAIDRGQSDTFNMEYGTVALTRESYNMGHGLVVRVDRAE</sequence>
<feature type="compositionally biased region" description="Low complexity" evidence="1">
    <location>
        <begin position="21"/>
        <end position="35"/>
    </location>
</feature>
<evidence type="ECO:0000256" key="1">
    <source>
        <dbReference type="SAM" id="MobiDB-lite"/>
    </source>
</evidence>
<proteinExistence type="predicted"/>
<keyword evidence="3" id="KW-1185">Reference proteome</keyword>
<protein>
    <submittedName>
        <fullName evidence="2">Uncharacterized protein</fullName>
    </submittedName>
</protein>
<dbReference type="EMBL" id="MQWD01000001">
    <property type="protein sequence ID" value="PAP76797.1"/>
    <property type="molecule type" value="Genomic_DNA"/>
</dbReference>